<gene>
    <name evidence="5" type="ORF">ERS852394_01718</name>
</gene>
<dbReference type="EMBL" id="CYZD01000007">
    <property type="protein sequence ID" value="CUO22466.1"/>
    <property type="molecule type" value="Genomic_DNA"/>
</dbReference>
<name>A0A174DEW4_9FIRM</name>
<organism evidence="5 6">
    <name type="scientific">Blautia obeum</name>
    <dbReference type="NCBI Taxonomy" id="40520"/>
    <lineage>
        <taxon>Bacteria</taxon>
        <taxon>Bacillati</taxon>
        <taxon>Bacillota</taxon>
        <taxon>Clostridia</taxon>
        <taxon>Lachnospirales</taxon>
        <taxon>Lachnospiraceae</taxon>
        <taxon>Blautia</taxon>
    </lineage>
</organism>
<dbReference type="PANTHER" id="PTHR30408:SF12">
    <property type="entry name" value="TYPE I RESTRICTION ENZYME MJAVIII SPECIFICITY SUBUNIT"/>
    <property type="match status" value="1"/>
</dbReference>
<reference evidence="5 6" key="1">
    <citation type="submission" date="2015-09" db="EMBL/GenBank/DDBJ databases">
        <authorList>
            <consortium name="Pathogen Informatics"/>
        </authorList>
    </citation>
    <scope>NUCLEOTIDE SEQUENCE [LARGE SCALE GENOMIC DNA]</scope>
    <source>
        <strain evidence="5 6">2789STDY5608837</strain>
    </source>
</reference>
<dbReference type="AlphaFoldDB" id="A0A174DEW4"/>
<evidence type="ECO:0000259" key="4">
    <source>
        <dbReference type="Pfam" id="PF01420"/>
    </source>
</evidence>
<comment type="similarity">
    <text evidence="1">Belongs to the type-I restriction system S methylase family.</text>
</comment>
<keyword evidence="3" id="KW-0238">DNA-binding</keyword>
<evidence type="ECO:0000313" key="5">
    <source>
        <dbReference type="EMBL" id="CUO22466.1"/>
    </source>
</evidence>
<keyword evidence="2" id="KW-0680">Restriction system</keyword>
<dbReference type="RefSeq" id="WP_005425772.1">
    <property type="nucleotide sequence ID" value="NZ_CYZD01000007.1"/>
</dbReference>
<dbReference type="Gene3D" id="3.90.220.20">
    <property type="entry name" value="DNA methylase specificity domains"/>
    <property type="match status" value="2"/>
</dbReference>
<dbReference type="GO" id="GO:0009307">
    <property type="term" value="P:DNA restriction-modification system"/>
    <property type="evidence" value="ECO:0007669"/>
    <property type="project" value="UniProtKB-KW"/>
</dbReference>
<dbReference type="GeneID" id="79802726"/>
<proteinExistence type="inferred from homology"/>
<accession>A0A174DEW4</accession>
<evidence type="ECO:0000256" key="3">
    <source>
        <dbReference type="ARBA" id="ARBA00023125"/>
    </source>
</evidence>
<dbReference type="InterPro" id="IPR044946">
    <property type="entry name" value="Restrct_endonuc_typeI_TRD_sf"/>
</dbReference>
<protein>
    <submittedName>
        <fullName evidence="5">Type I restriction modification DNA specificity domain</fullName>
    </submittedName>
</protein>
<dbReference type="GO" id="GO:0003677">
    <property type="term" value="F:DNA binding"/>
    <property type="evidence" value="ECO:0007669"/>
    <property type="project" value="UniProtKB-KW"/>
</dbReference>
<dbReference type="InterPro" id="IPR052021">
    <property type="entry name" value="Type-I_RS_S_subunit"/>
</dbReference>
<dbReference type="SUPFAM" id="SSF116734">
    <property type="entry name" value="DNA methylase specificity domain"/>
    <property type="match status" value="2"/>
</dbReference>
<dbReference type="InterPro" id="IPR000055">
    <property type="entry name" value="Restrct_endonuc_typeI_TRD"/>
</dbReference>
<feature type="domain" description="Type I restriction modification DNA specificity" evidence="4">
    <location>
        <begin position="250"/>
        <end position="360"/>
    </location>
</feature>
<dbReference type="Proteomes" id="UP000095409">
    <property type="component" value="Unassembled WGS sequence"/>
</dbReference>
<evidence type="ECO:0000256" key="1">
    <source>
        <dbReference type="ARBA" id="ARBA00010923"/>
    </source>
</evidence>
<dbReference type="Pfam" id="PF01420">
    <property type="entry name" value="Methylase_S"/>
    <property type="match status" value="1"/>
</dbReference>
<sequence length="380" mass="44321">MGLTKYKFGELIELTNEKNANGLYGEDDAIGVNIDKIIMPMRGNLEKKDFSNFHLVPPRHFAYNPRGSRKLGIGFNDTEKTFIITFNDNVFRIKETAKKKILDTYLFMYLCRKEWDRYAEFISWGSSTEVFDWNIFCEEEIFLPPIQIQQKYVDVYNAMLENQKSYERGLDDLKLVCDAYIEELRKELPHKKLGNYIALCDEKNDDLVYGLDAVRGISIEKRFIYTKANMEGVSLKPYAVVKPDEFAYVTVTSRNGEKISLARNNSDETYICSSSYIVFKVDDTNTLLPAYLSMLFERSEFNRYSRFNSWGSARETFDWEEMKNVLIPIPNIEIQQDIVNIFEAYNTRRDINEKLKAQIKDICPILIKGSIEEARKAKEA</sequence>
<evidence type="ECO:0000256" key="2">
    <source>
        <dbReference type="ARBA" id="ARBA00022747"/>
    </source>
</evidence>
<dbReference type="PANTHER" id="PTHR30408">
    <property type="entry name" value="TYPE-1 RESTRICTION ENZYME ECOKI SPECIFICITY PROTEIN"/>
    <property type="match status" value="1"/>
</dbReference>
<evidence type="ECO:0000313" key="6">
    <source>
        <dbReference type="Proteomes" id="UP000095409"/>
    </source>
</evidence>